<dbReference type="AlphaFoldDB" id="A0A2U3KT88"/>
<protein>
    <submittedName>
        <fullName evidence="3">Putative membrane protein</fullName>
    </submittedName>
</protein>
<feature type="compositionally biased region" description="Low complexity" evidence="1">
    <location>
        <begin position="319"/>
        <end position="357"/>
    </location>
</feature>
<dbReference type="Proteomes" id="UP000238701">
    <property type="component" value="Unassembled WGS sequence"/>
</dbReference>
<sequence length="357" mass="40522">MRFAFVRMVVLALAVLSVSTAAFGQIGISVNFGPPAIPVYEQSICPGDGYMWTPGYWAWDPDAGDYYWVPGTWILAPEVGFLWTPPWWGWEGSRFFFHDGYWGPHIGFYGGINYGFGYFGVGFAGGRWDGGHFFYNRSVTNINVVNIHNVYNETVINNNVHISYNGGPGGIERRSTPEEERWGQERHIGPVAAQTQHFEQARANRELRASVNQGRPPIAATGRPGEFSGREVVPSREAGAPYHPPAEHGGNPPSGGGGSRPVHPNELPPFQRPAPPNTGDVNRDRKYQQQQDKLFAKQQQERQQLQQKQEQEHQRMDRQNASQAQRQQTEQRHQQQTQQLSEKHTQQQQRIQQKQHR</sequence>
<dbReference type="Pfam" id="PF12779">
    <property type="entry name" value="WXXGXW"/>
    <property type="match status" value="1"/>
</dbReference>
<feature type="compositionally biased region" description="Low complexity" evidence="1">
    <location>
        <begin position="288"/>
        <end position="308"/>
    </location>
</feature>
<keyword evidence="2" id="KW-0732">Signal</keyword>
<evidence type="ECO:0000256" key="2">
    <source>
        <dbReference type="SAM" id="SignalP"/>
    </source>
</evidence>
<feature type="region of interest" description="Disordered" evidence="1">
    <location>
        <begin position="208"/>
        <end position="357"/>
    </location>
</feature>
<dbReference type="OrthoDB" id="983175at2"/>
<evidence type="ECO:0000256" key="1">
    <source>
        <dbReference type="SAM" id="MobiDB-lite"/>
    </source>
</evidence>
<dbReference type="EMBL" id="OMOD01000141">
    <property type="protein sequence ID" value="SPF42810.1"/>
    <property type="molecule type" value="Genomic_DNA"/>
</dbReference>
<name>A0A2U3KT88_9BACT</name>
<evidence type="ECO:0000313" key="3">
    <source>
        <dbReference type="EMBL" id="SPF42810.1"/>
    </source>
</evidence>
<feature type="chain" id="PRO_5015780749" evidence="2">
    <location>
        <begin position="25"/>
        <end position="357"/>
    </location>
</feature>
<feature type="compositionally biased region" description="Pro residues" evidence="1">
    <location>
        <begin position="266"/>
        <end position="276"/>
    </location>
</feature>
<proteinExistence type="predicted"/>
<feature type="compositionally biased region" description="Basic and acidic residues" evidence="1">
    <location>
        <begin position="309"/>
        <end position="318"/>
    </location>
</feature>
<accession>A0A2U3KT88</accession>
<dbReference type="InterPro" id="IPR024447">
    <property type="entry name" value="YXWGXW_rpt"/>
</dbReference>
<reference evidence="4" key="1">
    <citation type="submission" date="2018-02" db="EMBL/GenBank/DDBJ databases">
        <authorList>
            <person name="Hausmann B."/>
        </authorList>
    </citation>
    <scope>NUCLEOTIDE SEQUENCE [LARGE SCALE GENOMIC DNA]</scope>
    <source>
        <strain evidence="4">Peat soil MAG SbA1</strain>
    </source>
</reference>
<organism evidence="3 4">
    <name type="scientific">Candidatus Sulfotelmatobacter kueseliae</name>
    <dbReference type="NCBI Taxonomy" id="2042962"/>
    <lineage>
        <taxon>Bacteria</taxon>
        <taxon>Pseudomonadati</taxon>
        <taxon>Acidobacteriota</taxon>
        <taxon>Terriglobia</taxon>
        <taxon>Terriglobales</taxon>
        <taxon>Candidatus Korobacteraceae</taxon>
        <taxon>Candidatus Sulfotelmatobacter</taxon>
    </lineage>
</organism>
<gene>
    <name evidence="3" type="ORF">SBA1_470032</name>
</gene>
<evidence type="ECO:0000313" key="4">
    <source>
        <dbReference type="Proteomes" id="UP000238701"/>
    </source>
</evidence>
<feature type="signal peptide" evidence="2">
    <location>
        <begin position="1"/>
        <end position="24"/>
    </location>
</feature>